<protein>
    <submittedName>
        <fullName evidence="2">Oxygenase MpaB family protein</fullName>
    </submittedName>
</protein>
<dbReference type="PANTHER" id="PTHR37539">
    <property type="entry name" value="SECRETED PROTEIN-RELATED"/>
    <property type="match status" value="1"/>
</dbReference>
<dbReference type="Proteomes" id="UP001501598">
    <property type="component" value="Unassembled WGS sequence"/>
</dbReference>
<dbReference type="InterPro" id="IPR037473">
    <property type="entry name" value="Lcp-like"/>
</dbReference>
<comment type="caution">
    <text evidence="2">The sequence shown here is derived from an EMBL/GenBank/DDBJ whole genome shotgun (WGS) entry which is preliminary data.</text>
</comment>
<proteinExistence type="predicted"/>
<dbReference type="Pfam" id="PF09995">
    <property type="entry name" value="MPAB_Lcp_cat"/>
    <property type="match status" value="1"/>
</dbReference>
<feature type="domain" description="ER-bound oxygenase mpaB/mpaB'/Rubber oxygenase catalytic" evidence="1">
    <location>
        <begin position="151"/>
        <end position="319"/>
    </location>
</feature>
<dbReference type="InterPro" id="IPR018713">
    <property type="entry name" value="MPAB/Lcp_cat_dom"/>
</dbReference>
<sequence>MATENVGMMSSFSAEDLHLPGPGVGAELRPPPARYREERRWEHLRKSLYSPWVHVGDEWEESAYTHLLDEYMWRGDEIMDAVAHLFSRAGNGRAMFEQVLDGDVRSIPDAPQELVDLAEHLDRVPSWFDREASERGRRRLCAVSPMAKLAAFGFSLFAVTMKEDAAESTGATGQFKQEPLRRAVDTSRYFLEVTHPTALDRESERFKTIIRVRLMHALVRKGLIRRWGPARVAETGMPLSDASVAGGHAWFGTMPVVIDQYLGRPISMSDLDDVAMHWAYIAYLTGASAEILPKNGLDSIRLADHIFASAGRPVPRYRVQMAEALLYPTEALGGEAAIRDLIGATTAVVGTRDAQEWLSGTKYESLPLAELASGFRAVAEQQALVMRHEDEDPTTARSQDAFVDGDPDMTAAYLAMRDFAAERGVHVTEYTEHDGSTSGRSLGPAR</sequence>
<keyword evidence="3" id="KW-1185">Reference proteome</keyword>
<accession>A0ABP8REM2</accession>
<evidence type="ECO:0000259" key="1">
    <source>
        <dbReference type="Pfam" id="PF09995"/>
    </source>
</evidence>
<gene>
    <name evidence="2" type="ORF">GCM10023175_04140</name>
</gene>
<dbReference type="EMBL" id="BAABGT010000005">
    <property type="protein sequence ID" value="GAA4536768.1"/>
    <property type="molecule type" value="Genomic_DNA"/>
</dbReference>
<dbReference type="PANTHER" id="PTHR37539:SF1">
    <property type="entry name" value="ER-BOUND OXYGENASE MPAB_MPAB'_RUBBER OXYGENASE CATALYTIC DOMAIN-CONTAINING PROTEIN"/>
    <property type="match status" value="1"/>
</dbReference>
<dbReference type="RefSeq" id="WP_345412081.1">
    <property type="nucleotide sequence ID" value="NZ_BAABGT010000005.1"/>
</dbReference>
<evidence type="ECO:0000313" key="2">
    <source>
        <dbReference type="EMBL" id="GAA4536768.1"/>
    </source>
</evidence>
<name>A0ABP8REM2_9PSEU</name>
<reference evidence="3" key="1">
    <citation type="journal article" date="2019" name="Int. J. Syst. Evol. Microbiol.">
        <title>The Global Catalogue of Microorganisms (GCM) 10K type strain sequencing project: providing services to taxonomists for standard genome sequencing and annotation.</title>
        <authorList>
            <consortium name="The Broad Institute Genomics Platform"/>
            <consortium name="The Broad Institute Genome Sequencing Center for Infectious Disease"/>
            <person name="Wu L."/>
            <person name="Ma J."/>
        </authorList>
    </citation>
    <scope>NUCLEOTIDE SEQUENCE [LARGE SCALE GENOMIC DNA]</scope>
    <source>
        <strain evidence="3">JCM 17906</strain>
    </source>
</reference>
<evidence type="ECO:0000313" key="3">
    <source>
        <dbReference type="Proteomes" id="UP001501598"/>
    </source>
</evidence>
<organism evidence="2 3">
    <name type="scientific">Pseudonocardia xishanensis</name>
    <dbReference type="NCBI Taxonomy" id="630995"/>
    <lineage>
        <taxon>Bacteria</taxon>
        <taxon>Bacillati</taxon>
        <taxon>Actinomycetota</taxon>
        <taxon>Actinomycetes</taxon>
        <taxon>Pseudonocardiales</taxon>
        <taxon>Pseudonocardiaceae</taxon>
        <taxon>Pseudonocardia</taxon>
    </lineage>
</organism>